<dbReference type="PANTHER" id="PTHR33515:SF1">
    <property type="entry name" value="RIBOSOME-BINDING FACTOR A, CHLOROPLASTIC-RELATED"/>
    <property type="match status" value="1"/>
</dbReference>
<keyword evidence="4" id="KW-1185">Reference proteome</keyword>
<reference evidence="3 4" key="1">
    <citation type="submission" date="2019-08" db="EMBL/GenBank/DDBJ databases">
        <title>In-depth cultivation of the pig gut microbiome towards novel bacterial diversity and tailored functional studies.</title>
        <authorList>
            <person name="Wylensek D."/>
            <person name="Hitch T.C.A."/>
            <person name="Clavel T."/>
        </authorList>
    </citation>
    <scope>NUCLEOTIDE SEQUENCE [LARGE SCALE GENOMIC DNA]</scope>
    <source>
        <strain evidence="3 4">BBE-744-WT-12</strain>
    </source>
</reference>
<gene>
    <name evidence="2 3" type="primary">rbfA</name>
    <name evidence="3" type="ORF">FYJ85_02995</name>
</gene>
<dbReference type="EMBL" id="VUNS01000002">
    <property type="protein sequence ID" value="MST96011.1"/>
    <property type="molecule type" value="Genomic_DNA"/>
</dbReference>
<dbReference type="InterPro" id="IPR015946">
    <property type="entry name" value="KH_dom-like_a/b"/>
</dbReference>
<dbReference type="AlphaFoldDB" id="A0A844G021"/>
<dbReference type="GO" id="GO:0005829">
    <property type="term" value="C:cytosol"/>
    <property type="evidence" value="ECO:0007669"/>
    <property type="project" value="TreeGrafter"/>
</dbReference>
<organism evidence="3 4">
    <name type="scientific">Victivallis lenta</name>
    <dbReference type="NCBI Taxonomy" id="2606640"/>
    <lineage>
        <taxon>Bacteria</taxon>
        <taxon>Pseudomonadati</taxon>
        <taxon>Lentisphaerota</taxon>
        <taxon>Lentisphaeria</taxon>
        <taxon>Victivallales</taxon>
        <taxon>Victivallaceae</taxon>
        <taxon>Victivallis</taxon>
    </lineage>
</organism>
<comment type="caution">
    <text evidence="3">The sequence shown here is derived from an EMBL/GenBank/DDBJ whole genome shotgun (WGS) entry which is preliminary data.</text>
</comment>
<dbReference type="GO" id="GO:0030490">
    <property type="term" value="P:maturation of SSU-rRNA"/>
    <property type="evidence" value="ECO:0007669"/>
    <property type="project" value="UniProtKB-UniRule"/>
</dbReference>
<name>A0A844G021_9BACT</name>
<dbReference type="Proteomes" id="UP000435649">
    <property type="component" value="Unassembled WGS sequence"/>
</dbReference>
<comment type="subunit">
    <text evidence="2">Monomer. Binds 30S ribosomal subunits, but not 50S ribosomal subunits or 70S ribosomes.</text>
</comment>
<dbReference type="PANTHER" id="PTHR33515">
    <property type="entry name" value="RIBOSOME-BINDING FACTOR A, CHLOROPLASTIC-RELATED"/>
    <property type="match status" value="1"/>
</dbReference>
<dbReference type="HAMAP" id="MF_00003">
    <property type="entry name" value="RbfA"/>
    <property type="match status" value="1"/>
</dbReference>
<comment type="similarity">
    <text evidence="2">Belongs to the RbfA family.</text>
</comment>
<dbReference type="GO" id="GO:0043024">
    <property type="term" value="F:ribosomal small subunit binding"/>
    <property type="evidence" value="ECO:0007669"/>
    <property type="project" value="TreeGrafter"/>
</dbReference>
<comment type="function">
    <text evidence="2">One of several proteins that assist in the late maturation steps of the functional core of the 30S ribosomal subunit. Associates with free 30S ribosomal subunits (but not with 30S subunits that are part of 70S ribosomes or polysomes). Required for efficient processing of 16S rRNA. May interact with the 5'-terminal helix region of 16S rRNA.</text>
</comment>
<evidence type="ECO:0000313" key="4">
    <source>
        <dbReference type="Proteomes" id="UP000435649"/>
    </source>
</evidence>
<sequence length="154" mass="17665">MRHPPRQLRRLPGQRRNRNLRNRAQESDSLNMAEKVDRLTRVNALLKRELAEAIERDLVIPSGMLVSVTEVNVSVDLRNATVYVSIFGGKASDRQAVMHGLAEERLNLQSRLGRTLAFKHTPVLDFRLDTRTEKGDRVLELLQQAEREESGRDE</sequence>
<dbReference type="Pfam" id="PF02033">
    <property type="entry name" value="RBFA"/>
    <property type="match status" value="1"/>
</dbReference>
<keyword evidence="1 2" id="KW-0690">Ribosome biogenesis</keyword>
<protein>
    <recommendedName>
        <fullName evidence="2">Ribosome-binding factor A</fullName>
    </recommendedName>
</protein>
<accession>A0A844G021</accession>
<evidence type="ECO:0000256" key="2">
    <source>
        <dbReference type="HAMAP-Rule" id="MF_00003"/>
    </source>
</evidence>
<keyword evidence="2" id="KW-0963">Cytoplasm</keyword>
<dbReference type="InterPro" id="IPR023799">
    <property type="entry name" value="RbfA_dom_sf"/>
</dbReference>
<dbReference type="InterPro" id="IPR000238">
    <property type="entry name" value="RbfA"/>
</dbReference>
<dbReference type="NCBIfam" id="TIGR00082">
    <property type="entry name" value="rbfA"/>
    <property type="match status" value="1"/>
</dbReference>
<evidence type="ECO:0000313" key="3">
    <source>
        <dbReference type="EMBL" id="MST96011.1"/>
    </source>
</evidence>
<evidence type="ECO:0000256" key="1">
    <source>
        <dbReference type="ARBA" id="ARBA00022517"/>
    </source>
</evidence>
<dbReference type="SUPFAM" id="SSF89919">
    <property type="entry name" value="Ribosome-binding factor A, RbfA"/>
    <property type="match status" value="1"/>
</dbReference>
<proteinExistence type="inferred from homology"/>
<dbReference type="Gene3D" id="3.30.300.20">
    <property type="match status" value="1"/>
</dbReference>
<comment type="subcellular location">
    <subcellularLocation>
        <location evidence="2">Cytoplasm</location>
    </subcellularLocation>
</comment>